<evidence type="ECO:0000313" key="3">
    <source>
        <dbReference type="Proteomes" id="UP000262073"/>
    </source>
</evidence>
<keyword evidence="1" id="KW-0472">Membrane</keyword>
<reference evidence="2 3" key="1">
    <citation type="submission" date="2018-08" db="EMBL/GenBank/DDBJ databases">
        <title>Salinimonas sediminis sp. nov., a piezophilic bacterium isolated from a deep-sea sediment sample from the New Britain Trench.</title>
        <authorList>
            <person name="Cao J."/>
        </authorList>
    </citation>
    <scope>NUCLEOTIDE SEQUENCE [LARGE SCALE GENOMIC DNA]</scope>
    <source>
        <strain evidence="2 3">N102</strain>
    </source>
</reference>
<accession>A0A346NK53</accession>
<dbReference type="KEGG" id="salm:D0Y50_05665"/>
<keyword evidence="1" id="KW-0812">Transmembrane</keyword>
<keyword evidence="1" id="KW-1133">Transmembrane helix</keyword>
<organism evidence="2 3">
    <name type="scientific">Salinimonas sediminis</name>
    <dbReference type="NCBI Taxonomy" id="2303538"/>
    <lineage>
        <taxon>Bacteria</taxon>
        <taxon>Pseudomonadati</taxon>
        <taxon>Pseudomonadota</taxon>
        <taxon>Gammaproteobacteria</taxon>
        <taxon>Alteromonadales</taxon>
        <taxon>Alteromonadaceae</taxon>
        <taxon>Alteromonas/Salinimonas group</taxon>
        <taxon>Salinimonas</taxon>
    </lineage>
</organism>
<evidence type="ECO:0000256" key="1">
    <source>
        <dbReference type="SAM" id="Phobius"/>
    </source>
</evidence>
<evidence type="ECO:0000313" key="2">
    <source>
        <dbReference type="EMBL" id="AXR05910.1"/>
    </source>
</evidence>
<dbReference type="Proteomes" id="UP000262073">
    <property type="component" value="Chromosome"/>
</dbReference>
<dbReference type="EMBL" id="CP031769">
    <property type="protein sequence ID" value="AXR05910.1"/>
    <property type="molecule type" value="Genomic_DNA"/>
</dbReference>
<sequence>MSLWPVGLAVLALLFGGYFYIEAAKAGMKCKPWGVAGCVFGPMLFPLFTIHRYILMKRDAGYKNIWLAA</sequence>
<name>A0A346NK53_9ALTE</name>
<proteinExistence type="predicted"/>
<keyword evidence="3" id="KW-1185">Reference proteome</keyword>
<dbReference type="OrthoDB" id="5772022at2"/>
<protein>
    <submittedName>
        <fullName evidence="2">Uncharacterized protein</fullName>
    </submittedName>
</protein>
<dbReference type="AlphaFoldDB" id="A0A346NK53"/>
<dbReference type="RefSeq" id="WP_117315902.1">
    <property type="nucleotide sequence ID" value="NZ_CP031769.1"/>
</dbReference>
<gene>
    <name evidence="2" type="ORF">D0Y50_05665</name>
</gene>
<feature type="transmembrane region" description="Helical" evidence="1">
    <location>
        <begin position="33"/>
        <end position="55"/>
    </location>
</feature>